<reference evidence="2 3" key="1">
    <citation type="submission" date="2015-02" db="EMBL/GenBank/DDBJ databases">
        <title>Single-cell genomics of uncultivated deep-branching MTB reveals a conserved set of magnetosome genes.</title>
        <authorList>
            <person name="Kolinko S."/>
            <person name="Richter M."/>
            <person name="Glockner F.O."/>
            <person name="Brachmann A."/>
            <person name="Schuler D."/>
        </authorList>
    </citation>
    <scope>NUCLEOTIDE SEQUENCE [LARGE SCALE GENOMIC DNA]</scope>
    <source>
        <strain evidence="2">SKK-01</strain>
    </source>
</reference>
<dbReference type="Pfam" id="PF01740">
    <property type="entry name" value="STAS"/>
    <property type="match status" value="1"/>
</dbReference>
<comment type="caution">
    <text evidence="2">The sequence shown here is derived from an EMBL/GenBank/DDBJ whole genome shotgun (WGS) entry which is preliminary data.</text>
</comment>
<dbReference type="SUPFAM" id="SSF52091">
    <property type="entry name" value="SpoIIaa-like"/>
    <property type="match status" value="1"/>
</dbReference>
<dbReference type="InterPro" id="IPR002645">
    <property type="entry name" value="STAS_dom"/>
</dbReference>
<protein>
    <submittedName>
        <fullName evidence="2">Anti-sigma factor antagonist</fullName>
    </submittedName>
</protein>
<feature type="domain" description="STAS" evidence="1">
    <location>
        <begin position="14"/>
        <end position="109"/>
    </location>
</feature>
<gene>
    <name evidence="2" type="ORF">OMAG_002906</name>
</gene>
<organism evidence="2 3">
    <name type="scientific">Candidatus Omnitrophus magneticus</name>
    <dbReference type="NCBI Taxonomy" id="1609969"/>
    <lineage>
        <taxon>Bacteria</taxon>
        <taxon>Pseudomonadati</taxon>
        <taxon>Candidatus Omnitrophota</taxon>
        <taxon>Candidatus Omnitrophus</taxon>
    </lineage>
</organism>
<evidence type="ECO:0000313" key="2">
    <source>
        <dbReference type="EMBL" id="KJJ83232.1"/>
    </source>
</evidence>
<name>A0A0F0CJ51_9BACT</name>
<dbReference type="GO" id="GO:0043856">
    <property type="term" value="F:anti-sigma factor antagonist activity"/>
    <property type="evidence" value="ECO:0007669"/>
    <property type="project" value="TreeGrafter"/>
</dbReference>
<sequence length="109" mass="12013">MSSEIKIIERPSGNGSLTIYLDGNIDEATSPILEKEVEKIIVKNFNNIYFDLNKVNYISSLGIRVLIVAYKKGVKLGKIVAIKEISAKAKEILEVVGVLPLLTSQNNHS</sequence>
<evidence type="ECO:0000313" key="3">
    <source>
        <dbReference type="Proteomes" id="UP000033428"/>
    </source>
</evidence>
<dbReference type="Proteomes" id="UP000033428">
    <property type="component" value="Unassembled WGS sequence"/>
</dbReference>
<dbReference type="AlphaFoldDB" id="A0A0F0CJ51"/>
<dbReference type="InterPro" id="IPR036513">
    <property type="entry name" value="STAS_dom_sf"/>
</dbReference>
<proteinExistence type="predicted"/>
<dbReference type="PANTHER" id="PTHR33495">
    <property type="entry name" value="ANTI-SIGMA FACTOR ANTAGONIST TM_1081-RELATED-RELATED"/>
    <property type="match status" value="1"/>
</dbReference>
<dbReference type="PROSITE" id="PS50801">
    <property type="entry name" value="STAS"/>
    <property type="match status" value="1"/>
</dbReference>
<dbReference type="Gene3D" id="3.30.750.24">
    <property type="entry name" value="STAS domain"/>
    <property type="match status" value="1"/>
</dbReference>
<dbReference type="CDD" id="cd07043">
    <property type="entry name" value="STAS_anti-anti-sigma_factors"/>
    <property type="match status" value="1"/>
</dbReference>
<evidence type="ECO:0000259" key="1">
    <source>
        <dbReference type="PROSITE" id="PS50801"/>
    </source>
</evidence>
<accession>A0A0F0CJ51</accession>
<dbReference type="EMBL" id="JYNY01000634">
    <property type="protein sequence ID" value="KJJ83232.1"/>
    <property type="molecule type" value="Genomic_DNA"/>
</dbReference>
<keyword evidence="3" id="KW-1185">Reference proteome</keyword>